<dbReference type="Gene3D" id="3.80.10.10">
    <property type="entry name" value="Ribonuclease Inhibitor"/>
    <property type="match status" value="1"/>
</dbReference>
<evidence type="ECO:0000256" key="8">
    <source>
        <dbReference type="SAM" id="Phobius"/>
    </source>
</evidence>
<comment type="similarity">
    <text evidence="2">Belongs to the NLRP family.</text>
</comment>
<dbReference type="Proteomes" id="UP001152795">
    <property type="component" value="Unassembled WGS sequence"/>
</dbReference>
<dbReference type="GO" id="GO:0005829">
    <property type="term" value="C:cytosol"/>
    <property type="evidence" value="ECO:0007669"/>
    <property type="project" value="UniProtKB-SubCell"/>
</dbReference>
<dbReference type="GO" id="GO:0005524">
    <property type="term" value="F:ATP binding"/>
    <property type="evidence" value="ECO:0007669"/>
    <property type="project" value="UniProtKB-KW"/>
</dbReference>
<dbReference type="InterPro" id="IPR001611">
    <property type="entry name" value="Leu-rich_rpt"/>
</dbReference>
<proteinExistence type="inferred from homology"/>
<dbReference type="OrthoDB" id="5988799at2759"/>
<dbReference type="InterPro" id="IPR050637">
    <property type="entry name" value="NLRP_innate_immun_reg"/>
</dbReference>
<feature type="transmembrane region" description="Helical" evidence="8">
    <location>
        <begin position="82"/>
        <end position="102"/>
    </location>
</feature>
<organism evidence="9 10">
    <name type="scientific">Paramuricea clavata</name>
    <name type="common">Red gorgonian</name>
    <name type="synonym">Violescent sea-whip</name>
    <dbReference type="NCBI Taxonomy" id="317549"/>
    <lineage>
        <taxon>Eukaryota</taxon>
        <taxon>Metazoa</taxon>
        <taxon>Cnidaria</taxon>
        <taxon>Anthozoa</taxon>
        <taxon>Octocorallia</taxon>
        <taxon>Malacalcyonacea</taxon>
        <taxon>Plexauridae</taxon>
        <taxon>Paramuricea</taxon>
    </lineage>
</organism>
<dbReference type="PANTHER" id="PTHR45690:SF19">
    <property type="entry name" value="NACHT, LRR AND PYD DOMAINS-CONTAINING PROTEIN 3"/>
    <property type="match status" value="1"/>
</dbReference>
<feature type="transmembrane region" description="Helical" evidence="8">
    <location>
        <begin position="15"/>
        <end position="40"/>
    </location>
</feature>
<evidence type="ECO:0000256" key="7">
    <source>
        <dbReference type="SAM" id="MobiDB-lite"/>
    </source>
</evidence>
<dbReference type="AlphaFoldDB" id="A0A7D9JSX3"/>
<feature type="region of interest" description="Disordered" evidence="7">
    <location>
        <begin position="118"/>
        <end position="137"/>
    </location>
</feature>
<evidence type="ECO:0000256" key="6">
    <source>
        <dbReference type="ARBA" id="ARBA00022840"/>
    </source>
</evidence>
<protein>
    <submittedName>
        <fullName evidence="9">NACHT, LRR and PYD domains-containing 14-like</fullName>
    </submittedName>
</protein>
<name>A0A7D9JSX3_PARCT</name>
<dbReference type="InterPro" id="IPR038359">
    <property type="entry name" value="Connexin_N_sf"/>
</dbReference>
<evidence type="ECO:0000256" key="1">
    <source>
        <dbReference type="ARBA" id="ARBA00004496"/>
    </source>
</evidence>
<comment type="subcellular location">
    <subcellularLocation>
        <location evidence="1">Cytoplasm</location>
    </subcellularLocation>
</comment>
<keyword evidence="8" id="KW-1133">Transmembrane helix</keyword>
<keyword evidence="8" id="KW-0812">Transmembrane</keyword>
<dbReference type="InterPro" id="IPR007111">
    <property type="entry name" value="NACHT_NTPase"/>
</dbReference>
<dbReference type="EMBL" id="CACRXK020021034">
    <property type="protein sequence ID" value="CAB4035411.1"/>
    <property type="molecule type" value="Genomic_DNA"/>
</dbReference>
<keyword evidence="5" id="KW-0547">Nucleotide-binding</keyword>
<keyword evidence="3" id="KW-0963">Cytoplasm</keyword>
<keyword evidence="4" id="KW-0677">Repeat</keyword>
<dbReference type="SUPFAM" id="SSF52047">
    <property type="entry name" value="RNI-like"/>
    <property type="match status" value="1"/>
</dbReference>
<evidence type="ECO:0000256" key="2">
    <source>
        <dbReference type="ARBA" id="ARBA00008665"/>
    </source>
</evidence>
<dbReference type="Pfam" id="PF05729">
    <property type="entry name" value="NACHT"/>
    <property type="match status" value="1"/>
</dbReference>
<dbReference type="SMART" id="SM00368">
    <property type="entry name" value="LRR_RI"/>
    <property type="match status" value="3"/>
</dbReference>
<evidence type="ECO:0000256" key="3">
    <source>
        <dbReference type="ARBA" id="ARBA00022490"/>
    </source>
</evidence>
<evidence type="ECO:0000313" key="9">
    <source>
        <dbReference type="EMBL" id="CAB4035411.1"/>
    </source>
</evidence>
<reference evidence="9" key="1">
    <citation type="submission" date="2020-04" db="EMBL/GenBank/DDBJ databases">
        <authorList>
            <person name="Alioto T."/>
            <person name="Alioto T."/>
            <person name="Gomez Garrido J."/>
        </authorList>
    </citation>
    <scope>NUCLEOTIDE SEQUENCE</scope>
    <source>
        <strain evidence="9">A484AB</strain>
    </source>
</reference>
<keyword evidence="10" id="KW-1185">Reference proteome</keyword>
<keyword evidence="6" id="KW-0067">ATP-binding</keyword>
<evidence type="ECO:0000256" key="5">
    <source>
        <dbReference type="ARBA" id="ARBA00022741"/>
    </source>
</evidence>
<dbReference type="InterPro" id="IPR027417">
    <property type="entry name" value="P-loop_NTPase"/>
</dbReference>
<dbReference type="Pfam" id="PF13516">
    <property type="entry name" value="LRR_6"/>
    <property type="match status" value="3"/>
</dbReference>
<accession>A0A7D9JSX3</accession>
<dbReference type="SUPFAM" id="SSF52540">
    <property type="entry name" value="P-loop containing nucleoside triphosphate hydrolases"/>
    <property type="match status" value="1"/>
</dbReference>
<dbReference type="Gene3D" id="3.40.50.300">
    <property type="entry name" value="P-loop containing nucleotide triphosphate hydrolases"/>
    <property type="match status" value="1"/>
</dbReference>
<comment type="caution">
    <text evidence="9">The sequence shown here is derived from an EMBL/GenBank/DDBJ whole genome shotgun (WGS) entry which is preliminary data.</text>
</comment>
<dbReference type="InterPro" id="IPR032675">
    <property type="entry name" value="LRR_dom_sf"/>
</dbReference>
<sequence>MQKCMDYLPRKSFNTYGVVLLTFFGLFAVAVISFSGYLAFGTPFHCYDKTTSKTKDISLSKIINIKCSLEYQEKFFFIRPMYAMFILNFGIVFALSIIYGYLVKHRVEKFDYRTGITTSNNDGDENQEMLPSPNPGQNPRDVRECLGCFSTFFVYVVHLLVARIIPLLVFALWIFYQAQFPKNFPCPLGPEMQGKGTSNFNVTLNSRNNLTFIHCTNPISKESKTLFFFVATVDVCFVTVTFLELGYIAWLTFNDRNFMTDQEFCTVYLLRKRKRIRKLVNKVRERFNPDDEEVFQLKDDFGGTEISMRPLEDIYVNVVVQEGREHKNAYPKEFKRHEIYQSHLKTPSTVTKLTSTADIFKPTKGRKKQPYPRTILVIGRPGIGKTMLTRKLLHQWKRKEDEFWHEKIVILLQFRTFNNKIVSLREMLRDGDGLSSDDFETEYNFVLCNPTRTVLIFDGLDELTVDSQLLQTKTKSVSSPNEKMPVFSILKMLIKGIMLPGVIVLTTSRPTAQHVFQNLNFQRTVEILGFFEEQIKEYVFKFCKNDNDTSELIWNQIEGSAELLSLCYIPVNSYIVCLSLKESIENDETGEHKNIPETITELYKRAVKVLLYRHHPIYKLQPRPNDYLITPFPKELEDDLMKLKKVAKSGISDDRLIFERSTTDEFGDLAKCGLIHKLPDKRQNVFCFLHLTLQEFLAASKVVDDMDIVEQFLASHIDDPKWHLVIQFIAGLVGDEIREAKMADEGVTSDTNESKRQKFHAGIQKRFEEWAFSLRTGRNDKIALLGIKCLYELQEIDIMKSVSSKLLAEGDGGLRLDNLSITSIDSTALFQLLGNTNNLKRLAFNKCKIQGNYSYSKIEKLFNTPGNAITSFSWDPVSEIEGVKYLSDALKGEHCKLTKLRLKIEGHVDMTKQSVKYLSDALKAENCNLTTLNLYNSKVTDQGVEYLSEALKSKNCKLTKLDLDRNEITDQGAEYLSEALKSENCKLTELDFGYNEITDQGAEYFSEALNSENCKFRKLKLVVNTIQRS</sequence>
<keyword evidence="8" id="KW-0472">Membrane</keyword>
<evidence type="ECO:0000256" key="4">
    <source>
        <dbReference type="ARBA" id="ARBA00022737"/>
    </source>
</evidence>
<dbReference type="PANTHER" id="PTHR45690">
    <property type="entry name" value="NACHT, LRR AND PYD DOMAINS-CONTAINING PROTEIN 12"/>
    <property type="match status" value="1"/>
</dbReference>
<dbReference type="Gene3D" id="1.20.1440.80">
    <property type="entry name" value="Gap junction channel protein cysteine-rich domain"/>
    <property type="match status" value="1"/>
</dbReference>
<evidence type="ECO:0000313" key="10">
    <source>
        <dbReference type="Proteomes" id="UP001152795"/>
    </source>
</evidence>
<dbReference type="PROSITE" id="PS50837">
    <property type="entry name" value="NACHT"/>
    <property type="match status" value="1"/>
</dbReference>
<gene>
    <name evidence="9" type="ORF">PACLA_8A050328</name>
</gene>
<feature type="transmembrane region" description="Helical" evidence="8">
    <location>
        <begin position="152"/>
        <end position="175"/>
    </location>
</feature>